<evidence type="ECO:0000313" key="2">
    <source>
        <dbReference type="EMBL" id="KAK7732244.1"/>
    </source>
</evidence>
<dbReference type="AlphaFoldDB" id="A0AAN9YCP9"/>
<feature type="region of interest" description="Disordered" evidence="1">
    <location>
        <begin position="1"/>
        <end position="25"/>
    </location>
</feature>
<evidence type="ECO:0000313" key="3">
    <source>
        <dbReference type="Proteomes" id="UP001320245"/>
    </source>
</evidence>
<proteinExistence type="predicted"/>
<organism evidence="2 3">
    <name type="scientific">Cytospora paraplurivora</name>
    <dbReference type="NCBI Taxonomy" id="2898453"/>
    <lineage>
        <taxon>Eukaryota</taxon>
        <taxon>Fungi</taxon>
        <taxon>Dikarya</taxon>
        <taxon>Ascomycota</taxon>
        <taxon>Pezizomycotina</taxon>
        <taxon>Sordariomycetes</taxon>
        <taxon>Sordariomycetidae</taxon>
        <taxon>Diaporthales</taxon>
        <taxon>Cytosporaceae</taxon>
        <taxon>Cytospora</taxon>
    </lineage>
</organism>
<comment type="caution">
    <text evidence="2">The sequence shown here is derived from an EMBL/GenBank/DDBJ whole genome shotgun (WGS) entry which is preliminary data.</text>
</comment>
<accession>A0AAN9YCP9</accession>
<gene>
    <name evidence="2" type="ORF">SLS53_008533</name>
</gene>
<keyword evidence="3" id="KW-1185">Reference proteome</keyword>
<dbReference type="EMBL" id="JAJSPL020000052">
    <property type="protein sequence ID" value="KAK7732244.1"/>
    <property type="molecule type" value="Genomic_DNA"/>
</dbReference>
<sequence>MAEVASTPAAMTVEEGTETDKALPPPVCVLDAGSDTSEVASTALGVDVGELELASTVAVTIEEGTVIVTAPPAPVCALEVVSDGCAAAKIEISLDWTAVVAADEGSVTVNPRPPTVCFFEVISDVFNSVEIELPLGWIVAVTVDEEAGVEGTFEEDTATDEELLKYETEADVDTEATASTVGEALEGFWIEEAARGLEEGWREEPALTVVETSWEIVDVNSKPSALSSSEEVALVVWARLAGPEEWKAAADTLVVAAELSETDCETSVDFEEEICTGTEGEEIPVV</sequence>
<reference evidence="2 3" key="1">
    <citation type="journal article" date="2023" name="PLoS ONE">
        <title>Cytospora paraplurivora sp. nov. isolated from orchards with fruit tree decline syndrome in Ontario, Canada.</title>
        <authorList>
            <person name="Ilyukhin E."/>
            <person name="Nguyen H.D.T."/>
            <person name="Castle A.J."/>
            <person name="Ellouze W."/>
        </authorList>
    </citation>
    <scope>NUCLEOTIDE SEQUENCE [LARGE SCALE GENOMIC DNA]</scope>
    <source>
        <strain evidence="2 3">FDS-564</strain>
    </source>
</reference>
<name>A0AAN9YCP9_9PEZI</name>
<protein>
    <submittedName>
        <fullName evidence="2">Uncharacterized protein</fullName>
    </submittedName>
</protein>
<evidence type="ECO:0000256" key="1">
    <source>
        <dbReference type="SAM" id="MobiDB-lite"/>
    </source>
</evidence>
<dbReference type="Proteomes" id="UP001320245">
    <property type="component" value="Unassembled WGS sequence"/>
</dbReference>